<protein>
    <submittedName>
        <fullName evidence="1">Uncharacterized protein</fullName>
    </submittedName>
</protein>
<sequence length="138" mass="15669">MGIKGLLRNVHAISVEKDLHSNKNQIYMKMSSLWILAGATTTDGFKDGEATCETYLKSKVYHNTMENYWDLQAVPIVLRSPLPGMFSSLGTDRILSNHIESSTSLKSVPIRQPILTTSFEELQYYSENNLLPEIFREL</sequence>
<evidence type="ECO:0000313" key="1">
    <source>
        <dbReference type="EMBL" id="CAI9753577.1"/>
    </source>
</evidence>
<accession>A0AAD1YRJ0</accession>
<reference evidence="1" key="1">
    <citation type="submission" date="2023-05" db="EMBL/GenBank/DDBJ databases">
        <authorList>
            <person name="Huff M."/>
        </authorList>
    </citation>
    <scope>NUCLEOTIDE SEQUENCE</scope>
</reference>
<dbReference type="Proteomes" id="UP000834106">
    <property type="component" value="Chromosome 1"/>
</dbReference>
<organism evidence="1 2">
    <name type="scientific">Fraxinus pennsylvanica</name>
    <dbReference type="NCBI Taxonomy" id="56036"/>
    <lineage>
        <taxon>Eukaryota</taxon>
        <taxon>Viridiplantae</taxon>
        <taxon>Streptophyta</taxon>
        <taxon>Embryophyta</taxon>
        <taxon>Tracheophyta</taxon>
        <taxon>Spermatophyta</taxon>
        <taxon>Magnoliopsida</taxon>
        <taxon>eudicotyledons</taxon>
        <taxon>Gunneridae</taxon>
        <taxon>Pentapetalae</taxon>
        <taxon>asterids</taxon>
        <taxon>lamiids</taxon>
        <taxon>Lamiales</taxon>
        <taxon>Oleaceae</taxon>
        <taxon>Oleeae</taxon>
        <taxon>Fraxinus</taxon>
    </lineage>
</organism>
<dbReference type="AlphaFoldDB" id="A0AAD1YRJ0"/>
<gene>
    <name evidence="1" type="ORF">FPE_LOCUS1008</name>
</gene>
<name>A0AAD1YRJ0_9LAMI</name>
<dbReference type="EMBL" id="OU503036">
    <property type="protein sequence ID" value="CAI9753577.1"/>
    <property type="molecule type" value="Genomic_DNA"/>
</dbReference>
<keyword evidence="2" id="KW-1185">Reference proteome</keyword>
<proteinExistence type="predicted"/>
<evidence type="ECO:0000313" key="2">
    <source>
        <dbReference type="Proteomes" id="UP000834106"/>
    </source>
</evidence>